<dbReference type="SUPFAM" id="SSF52113">
    <property type="entry name" value="BRCT domain"/>
    <property type="match status" value="5"/>
</dbReference>
<feature type="region of interest" description="Disordered" evidence="6">
    <location>
        <begin position="650"/>
        <end position="729"/>
    </location>
</feature>
<dbReference type="InterPro" id="IPR051579">
    <property type="entry name" value="DDR_Transcriptional_Reg"/>
</dbReference>
<accession>A0A6F9DNW0</accession>
<feature type="compositionally biased region" description="Low complexity" evidence="6">
    <location>
        <begin position="349"/>
        <end position="377"/>
    </location>
</feature>
<evidence type="ECO:0000256" key="3">
    <source>
        <dbReference type="ARBA" id="ARBA00023242"/>
    </source>
</evidence>
<dbReference type="Pfam" id="PF16770">
    <property type="entry name" value="RTT107_BRCT_5"/>
    <property type="match status" value="1"/>
</dbReference>
<reference evidence="8" key="1">
    <citation type="submission" date="2020-04" db="EMBL/GenBank/DDBJ databases">
        <authorList>
            <person name="Neveu A P."/>
        </authorList>
    </citation>
    <scope>NUCLEOTIDE SEQUENCE</scope>
    <source>
        <tissue evidence="8">Whole embryo</tissue>
    </source>
</reference>
<dbReference type="PROSITE" id="PS50172">
    <property type="entry name" value="BRCT"/>
    <property type="match status" value="4"/>
</dbReference>
<dbReference type="SMART" id="SM00292">
    <property type="entry name" value="BRCT"/>
    <property type="match status" value="6"/>
</dbReference>
<name>A0A6F9DNW0_9ASCI</name>
<sequence>MDEDDTNPELFKDVRYYAVGTLDTKLRETLTKRKAKAESYLTSLVTHAIVVDPTRYEAEEAQELWQIPTVTVNWVEKCVLCNKILPTKGFLSTTTQLFSNCNISFSGLSKNDKEQLWGLVTFHGGKCQSKLNKDVSHLVVATTSGAKYEQALKHDVACVTPDWITDSVKKKEKQDVTAYHPKLNIVPKPKEAPKEKLPDEVSQAVKEMSVADTAGKMTVTSTEMKTSTGLQPDSGASVTSKQASMIPSSVKSPGSAGPPKPNQSTTPTRQPLEPPFSPNNPNMMQQMRYGAMPNQMFRQGTPSSNPRIFFASHPMHSPMAPNQSMMMSSTMTSQTFQTPPAQQGFSMMSPNQMMMSSGGQPPQMMMQQQTMSPNNQPFMSPPPRSTSGSPRRNSGSQTPGSKKKKAGGGQANRVSPHATIRQVHPMGQGFQQKPGQPQFSPQQQMMLKGKVPGAMDPGGMVNQQMMPKMGEAGAMKPRMGMRPGMMQPGRFPGGGDFQGMQHQQMMLQMQQQQMRMSMMNQTSPGAQSAPHPGDPMQQKWPRAGMDPNFPGDQHQAMFPGQQQSPNFSQGQMLQQQGHQFMMNRMPGQPSTQQQFMFRERSPGGMNVNRFPTTSSLEAAGIAGISPIALQQGLMNSQHQDQPALIHPSLQGTLFPKVPSTQQSGGSAPKKRTKSRKKTETGEEETKPKSRQRTTKAKKPQVPTTPTTPHMQPQVEGPQQGIPQQPHFHPQGVMTSQVMMTSPGGHPYMGQNPPQFAPNQAQPPMMTQTHPGMQIRPSMISTNQQPPMSIMQKMNAAPMVAESISEQAKQNAETTELRGQLVDPLLCEVKEIDEQFAVREPTEKVPPELFLLGCIFYICEYEEVLNDISVMSLWKKMIQKYGGVVEESYLPICTHVICVTATTPVFRQAISDRKRCVTVYWLNDVLQLRTLKVPWLAIHLPTVFPLDNKPAAKHTISYSGFHAKERERLKMMAFVCGAKFTGFFSRSNTALVCKRTKSAKMEKAKEWRIPCVTLRWLRDSLHSVEPVDMLQTKYQKFDDDSETSHGLILDFSKTKNFLEAWKMKIHVSPESLSKSQVKRKLESIPQSPTPAKCARPSETYQALPRVCFTGFAPITVKDLSKKIIALNGRVETTLTLCTHLVSSHVSRTVKFLSCISSCSHVVTPEWIDESFKVNWLLDEEKFHLVDKNAEMKFNFSLQETIKRARKAPLFKDCLFAITQKVVPDRNTLKQIIECASGKVLSKMPSLAVIKHVHSRANPHSQLFIISCPDDEGIYLPLKKEGISVHNAEIVLTGVLRQEIVTNMYRL</sequence>
<dbReference type="PANTHER" id="PTHR23196:SF1">
    <property type="entry name" value="PAX-INTERACTING PROTEIN 1"/>
    <property type="match status" value="1"/>
</dbReference>
<evidence type="ECO:0000256" key="4">
    <source>
        <dbReference type="ARBA" id="ARBA00023858"/>
    </source>
</evidence>
<dbReference type="CDD" id="cd17710">
    <property type="entry name" value="BRCT_PAXIP1_rpt2"/>
    <property type="match status" value="1"/>
</dbReference>
<dbReference type="GO" id="GO:0006974">
    <property type="term" value="P:DNA damage response"/>
    <property type="evidence" value="ECO:0007669"/>
    <property type="project" value="UniProtKB-KW"/>
</dbReference>
<dbReference type="CDD" id="cd17711">
    <property type="entry name" value="BRCT_PAXIP1_rpt3"/>
    <property type="match status" value="1"/>
</dbReference>
<dbReference type="InterPro" id="IPR036420">
    <property type="entry name" value="BRCT_dom_sf"/>
</dbReference>
<dbReference type="GO" id="GO:0044666">
    <property type="term" value="C:MLL3/4 complex"/>
    <property type="evidence" value="ECO:0007669"/>
    <property type="project" value="TreeGrafter"/>
</dbReference>
<feature type="compositionally biased region" description="Low complexity" evidence="6">
    <location>
        <begin position="385"/>
        <end position="396"/>
    </location>
</feature>
<dbReference type="CDD" id="cd18432">
    <property type="entry name" value="BRCT_PAXIP1_rpt6_like"/>
    <property type="match status" value="1"/>
</dbReference>
<comment type="subcellular location">
    <subcellularLocation>
        <location evidence="1">Nucleus</location>
    </subcellularLocation>
</comment>
<gene>
    <name evidence="8" type="primary">Paxip1</name>
</gene>
<feature type="domain" description="BRCT" evidence="7">
    <location>
        <begin position="964"/>
        <end position="1033"/>
    </location>
</feature>
<dbReference type="Pfam" id="PF12738">
    <property type="entry name" value="PTCB-BRCT"/>
    <property type="match status" value="2"/>
</dbReference>
<organism evidence="8">
    <name type="scientific">Phallusia mammillata</name>
    <dbReference type="NCBI Taxonomy" id="59560"/>
    <lineage>
        <taxon>Eukaryota</taxon>
        <taxon>Metazoa</taxon>
        <taxon>Chordata</taxon>
        <taxon>Tunicata</taxon>
        <taxon>Ascidiacea</taxon>
        <taxon>Phlebobranchia</taxon>
        <taxon>Ascidiidae</taxon>
        <taxon>Phallusia</taxon>
    </lineage>
</organism>
<protein>
    <recommendedName>
        <fullName evidence="4">PAX-interacting protein 1</fullName>
    </recommendedName>
    <alternativeName>
        <fullName evidence="5">PAX transactivation activation domain-interacting protein</fullName>
    </alternativeName>
</protein>
<dbReference type="Pfam" id="PF00533">
    <property type="entry name" value="BRCT"/>
    <property type="match status" value="1"/>
</dbReference>
<feature type="domain" description="BRCT" evidence="7">
    <location>
        <begin position="6"/>
        <end position="92"/>
    </location>
</feature>
<dbReference type="PANTHER" id="PTHR23196">
    <property type="entry name" value="PAX TRANSCRIPTION ACTIVATION DOMAIN INTERACTING PROTEIN"/>
    <property type="match status" value="1"/>
</dbReference>
<proteinExistence type="evidence at transcript level"/>
<feature type="compositionally biased region" description="Polar residues" evidence="6">
    <location>
        <begin position="222"/>
        <end position="252"/>
    </location>
</feature>
<feature type="compositionally biased region" description="Basic and acidic residues" evidence="6">
    <location>
        <begin position="677"/>
        <end position="687"/>
    </location>
</feature>
<dbReference type="InterPro" id="IPR001357">
    <property type="entry name" value="BRCT_dom"/>
</dbReference>
<evidence type="ECO:0000256" key="1">
    <source>
        <dbReference type="ARBA" id="ARBA00004123"/>
    </source>
</evidence>
<dbReference type="Gene3D" id="3.40.50.10190">
    <property type="entry name" value="BRCT domain"/>
    <property type="match status" value="6"/>
</dbReference>
<evidence type="ECO:0000256" key="6">
    <source>
        <dbReference type="SAM" id="MobiDB-lite"/>
    </source>
</evidence>
<dbReference type="CDD" id="cd17730">
    <property type="entry name" value="BRCT_PAXIP1_rpt4"/>
    <property type="match status" value="1"/>
</dbReference>
<feature type="domain" description="BRCT" evidence="7">
    <location>
        <begin position="1117"/>
        <end position="1183"/>
    </location>
</feature>
<dbReference type="EMBL" id="LR788816">
    <property type="protein sequence ID" value="CAB3264678.1"/>
    <property type="molecule type" value="mRNA"/>
</dbReference>
<dbReference type="CDD" id="cd17714">
    <property type="entry name" value="BRCT_PAXIP1_rpt1"/>
    <property type="match status" value="1"/>
</dbReference>
<keyword evidence="3" id="KW-0539">Nucleus</keyword>
<dbReference type="Pfam" id="PF16589">
    <property type="entry name" value="BRCT_2"/>
    <property type="match status" value="1"/>
</dbReference>
<feature type="compositionally biased region" description="Low complexity" evidence="6">
    <location>
        <begin position="699"/>
        <end position="713"/>
    </location>
</feature>
<evidence type="ECO:0000256" key="5">
    <source>
        <dbReference type="ARBA" id="ARBA00030146"/>
    </source>
</evidence>
<evidence type="ECO:0000313" key="8">
    <source>
        <dbReference type="EMBL" id="CAB3264678.1"/>
    </source>
</evidence>
<feature type="compositionally biased region" description="Basic residues" evidence="6">
    <location>
        <begin position="688"/>
        <end position="698"/>
    </location>
</feature>
<keyword evidence="2" id="KW-0227">DNA damage</keyword>
<evidence type="ECO:0000256" key="2">
    <source>
        <dbReference type="ARBA" id="ARBA00022763"/>
    </source>
</evidence>
<feature type="region of interest" description="Disordered" evidence="6">
    <location>
        <begin position="349"/>
        <end position="414"/>
    </location>
</feature>
<feature type="domain" description="BRCT" evidence="7">
    <location>
        <begin position="93"/>
        <end position="181"/>
    </location>
</feature>
<evidence type="ECO:0000259" key="7">
    <source>
        <dbReference type="PROSITE" id="PS50172"/>
    </source>
</evidence>
<dbReference type="CDD" id="cd17712">
    <property type="entry name" value="BRCT_PAXIP1_rpt5"/>
    <property type="match status" value="1"/>
</dbReference>
<feature type="region of interest" description="Disordered" evidence="6">
    <location>
        <begin position="222"/>
        <end position="286"/>
    </location>
</feature>